<evidence type="ECO:0000313" key="2">
    <source>
        <dbReference type="Proteomes" id="UP000637061"/>
    </source>
</evidence>
<dbReference type="RefSeq" id="WP_198746197.1">
    <property type="nucleotide sequence ID" value="NZ_JAEHTE010000001.1"/>
</dbReference>
<dbReference type="Proteomes" id="UP000637061">
    <property type="component" value="Unassembled WGS sequence"/>
</dbReference>
<protein>
    <submittedName>
        <fullName evidence="1">Uncharacterized protein</fullName>
    </submittedName>
</protein>
<proteinExistence type="predicted"/>
<dbReference type="EMBL" id="JAEHTE010000001">
    <property type="protein sequence ID" value="MBI6882584.1"/>
    <property type="molecule type" value="Genomic_DNA"/>
</dbReference>
<name>A0A8I1EA20_PSEPU</name>
<gene>
    <name evidence="1" type="ORF">JEU22_01550</name>
</gene>
<accession>A0A8I1EA20</accession>
<organism evidence="1 2">
    <name type="scientific">Pseudomonas putida</name>
    <name type="common">Arthrobacter siderocapsulatus</name>
    <dbReference type="NCBI Taxonomy" id="303"/>
    <lineage>
        <taxon>Bacteria</taxon>
        <taxon>Pseudomonadati</taxon>
        <taxon>Pseudomonadota</taxon>
        <taxon>Gammaproteobacteria</taxon>
        <taxon>Pseudomonadales</taxon>
        <taxon>Pseudomonadaceae</taxon>
        <taxon>Pseudomonas</taxon>
    </lineage>
</organism>
<comment type="caution">
    <text evidence="1">The sequence shown here is derived from an EMBL/GenBank/DDBJ whole genome shotgun (WGS) entry which is preliminary data.</text>
</comment>
<evidence type="ECO:0000313" key="1">
    <source>
        <dbReference type="EMBL" id="MBI6882584.1"/>
    </source>
</evidence>
<dbReference type="AlphaFoldDB" id="A0A8I1EA20"/>
<reference evidence="1" key="1">
    <citation type="submission" date="2020-12" db="EMBL/GenBank/DDBJ databases">
        <title>Enhanced detection system for hospital associated transmission using whole genome sequencing surveillance.</title>
        <authorList>
            <person name="Harrison L.H."/>
            <person name="Van Tyne D."/>
            <person name="Marsh J.W."/>
            <person name="Griffith M.P."/>
            <person name="Snyder D.J."/>
            <person name="Cooper V.S."/>
            <person name="Mustapha M."/>
        </authorList>
    </citation>
    <scope>NUCLEOTIDE SEQUENCE</scope>
    <source>
        <strain evidence="1">PSB00042</strain>
    </source>
</reference>
<sequence length="441" mass="47977">MITQDAVQKLREQLVSLGPAAAAHNLISDWRFTTTPVMDNSAPSAYTDRATLAAGVFYAEMGAAVLGLLRVLPDSPMEYAASNKAEVGLIALRIFNRAEHQSPDDVKAFSEIFAKTTRDLICLADGGSPWLYTSVPWVREVLETNLDLLPASSFAQFVHDSPDFNRFYGHIDAYLDRRSFMPGPNLEDQKSLVANQGIRAVVNGCFGLSRDQQISIGDASSDVVAVSRLSRILQDLHKAKVVIPAYQLDLAITAQLIDIMLKASEKVEPDAAREIEAGVVSLVTMTTSKKLGSIRENAFRPGYTAKSLKFWAVSDALEGIAETLIQSISSYDYQHRDKGLQAALNRFISKVASNAFQALDCVIPSLSKPDGLRGSSAYFRVGVELMPSMDKNNGIGQLFAASDKDRKAELIASIRSEDARLGLIKQNPAVKGAVLMSDLGF</sequence>